<dbReference type="GO" id="GO:0016020">
    <property type="term" value="C:membrane"/>
    <property type="evidence" value="ECO:0007669"/>
    <property type="project" value="UniProtKB-SubCell"/>
</dbReference>
<evidence type="ECO:0000256" key="1">
    <source>
        <dbReference type="ARBA" id="ARBA00004141"/>
    </source>
</evidence>
<comment type="subcellular location">
    <subcellularLocation>
        <location evidence="1">Membrane</location>
        <topology evidence="1">Multi-pass membrane protein</topology>
    </subcellularLocation>
</comment>
<keyword evidence="4 7" id="KW-0472">Membrane</keyword>
<evidence type="ECO:0000313" key="10">
    <source>
        <dbReference type="Proteomes" id="UP000664203"/>
    </source>
</evidence>
<dbReference type="PANTHER" id="PTHR33048">
    <property type="entry name" value="PTH11-LIKE INTEGRAL MEMBRANE PROTEIN (AFU_ORTHOLOGUE AFUA_5G11245)"/>
    <property type="match status" value="1"/>
</dbReference>
<name>A0A8H3J9J8_9LECA</name>
<evidence type="ECO:0000256" key="5">
    <source>
        <dbReference type="ARBA" id="ARBA00038359"/>
    </source>
</evidence>
<feature type="transmembrane region" description="Helical" evidence="7">
    <location>
        <begin position="208"/>
        <end position="229"/>
    </location>
</feature>
<dbReference type="PANTHER" id="PTHR33048:SF47">
    <property type="entry name" value="INTEGRAL MEMBRANE PROTEIN-RELATED"/>
    <property type="match status" value="1"/>
</dbReference>
<feature type="transmembrane region" description="Helical" evidence="7">
    <location>
        <begin position="23"/>
        <end position="40"/>
    </location>
</feature>
<dbReference type="EMBL" id="CAJPDR010000834">
    <property type="protein sequence ID" value="CAF9942908.1"/>
    <property type="molecule type" value="Genomic_DNA"/>
</dbReference>
<feature type="region of interest" description="Disordered" evidence="6">
    <location>
        <begin position="364"/>
        <end position="400"/>
    </location>
</feature>
<reference evidence="9" key="1">
    <citation type="submission" date="2021-03" db="EMBL/GenBank/DDBJ databases">
        <authorList>
            <person name="Tagirdzhanova G."/>
        </authorList>
    </citation>
    <scope>NUCLEOTIDE SEQUENCE</scope>
</reference>
<dbReference type="Proteomes" id="UP000664203">
    <property type="component" value="Unassembled WGS sequence"/>
</dbReference>
<feature type="transmembrane region" description="Helical" evidence="7">
    <location>
        <begin position="156"/>
        <end position="178"/>
    </location>
</feature>
<evidence type="ECO:0000313" key="9">
    <source>
        <dbReference type="EMBL" id="CAF9942908.1"/>
    </source>
</evidence>
<dbReference type="AlphaFoldDB" id="A0A8H3J9J8"/>
<sequence length="400" mass="44408">MSFQLPSNTLSQADLDASNKSPVYVAVAVGFLLATAGVILRAAARRKSQATFAWDDYTIIFALVGTRSFSMRQTSLASSRRQSMDWVNIFPLSFPPWFHFKKSASSMQRSPHVETTDKDKVALLNITLWLATAAATKASLLLLYYRLFSPSKRFRFAVRVGAVIVFCQWISLTCATIFQCRPVAAFWNHTIRDAKCINLPRFTIVGGVLNLLTDVLILCLPIPMVWGLNTTKTQKVTLTGIFLLGVLVCAISIIRISKLASVNYDDPTWRLVDVYLWTALEISVGIFSACLPTMRPLFGRFLPGAPKAESSNKKDSRPNSQSTAKAQFNRLFDESVTEIRPIDDAKGGGGDAWTSPDLAASNELFSMAKAPTRPLHSMNPTRQGTDQQYPAKFTRRANYE</sequence>
<organism evidence="9 10">
    <name type="scientific">Alectoria fallacina</name>
    <dbReference type="NCBI Taxonomy" id="1903189"/>
    <lineage>
        <taxon>Eukaryota</taxon>
        <taxon>Fungi</taxon>
        <taxon>Dikarya</taxon>
        <taxon>Ascomycota</taxon>
        <taxon>Pezizomycotina</taxon>
        <taxon>Lecanoromycetes</taxon>
        <taxon>OSLEUM clade</taxon>
        <taxon>Lecanoromycetidae</taxon>
        <taxon>Lecanorales</taxon>
        <taxon>Lecanorineae</taxon>
        <taxon>Parmeliaceae</taxon>
        <taxon>Alectoria</taxon>
    </lineage>
</organism>
<keyword evidence="3 7" id="KW-1133">Transmembrane helix</keyword>
<feature type="domain" description="Rhodopsin" evidence="8">
    <location>
        <begin position="40"/>
        <end position="299"/>
    </location>
</feature>
<dbReference type="InterPro" id="IPR049326">
    <property type="entry name" value="Rhodopsin_dom_fungi"/>
</dbReference>
<proteinExistence type="inferred from homology"/>
<protein>
    <recommendedName>
        <fullName evidence="8">Rhodopsin domain-containing protein</fullName>
    </recommendedName>
</protein>
<feature type="transmembrane region" description="Helical" evidence="7">
    <location>
        <begin position="274"/>
        <end position="294"/>
    </location>
</feature>
<dbReference type="Pfam" id="PF20684">
    <property type="entry name" value="Fung_rhodopsin"/>
    <property type="match status" value="1"/>
</dbReference>
<evidence type="ECO:0000259" key="8">
    <source>
        <dbReference type="Pfam" id="PF20684"/>
    </source>
</evidence>
<dbReference type="InterPro" id="IPR052337">
    <property type="entry name" value="SAT4-like"/>
</dbReference>
<comment type="caution">
    <text evidence="9">The sequence shown here is derived from an EMBL/GenBank/DDBJ whole genome shotgun (WGS) entry which is preliminary data.</text>
</comment>
<evidence type="ECO:0000256" key="6">
    <source>
        <dbReference type="SAM" id="MobiDB-lite"/>
    </source>
</evidence>
<accession>A0A8H3J9J8</accession>
<comment type="similarity">
    <text evidence="5">Belongs to the SAT4 family.</text>
</comment>
<dbReference type="OrthoDB" id="5417844at2759"/>
<feature type="transmembrane region" description="Helical" evidence="7">
    <location>
        <begin position="122"/>
        <end position="144"/>
    </location>
</feature>
<gene>
    <name evidence="9" type="ORF">ALECFALPRED_010215</name>
</gene>
<feature type="transmembrane region" description="Helical" evidence="7">
    <location>
        <begin position="236"/>
        <end position="254"/>
    </location>
</feature>
<keyword evidence="10" id="KW-1185">Reference proteome</keyword>
<feature type="compositionally biased region" description="Polar residues" evidence="6">
    <location>
        <begin position="378"/>
        <end position="388"/>
    </location>
</feature>
<keyword evidence="2 7" id="KW-0812">Transmembrane</keyword>
<evidence type="ECO:0000256" key="4">
    <source>
        <dbReference type="ARBA" id="ARBA00023136"/>
    </source>
</evidence>
<evidence type="ECO:0000256" key="7">
    <source>
        <dbReference type="SAM" id="Phobius"/>
    </source>
</evidence>
<evidence type="ECO:0000256" key="2">
    <source>
        <dbReference type="ARBA" id="ARBA00022692"/>
    </source>
</evidence>
<evidence type="ECO:0000256" key="3">
    <source>
        <dbReference type="ARBA" id="ARBA00022989"/>
    </source>
</evidence>